<feature type="region of interest" description="Disordered" evidence="9">
    <location>
        <begin position="216"/>
        <end position="266"/>
    </location>
</feature>
<dbReference type="EMBL" id="JXBB01000001">
    <property type="protein sequence ID" value="OAR05521.1"/>
    <property type="molecule type" value="Genomic_DNA"/>
</dbReference>
<evidence type="ECO:0000256" key="2">
    <source>
        <dbReference type="ARBA" id="ARBA00022670"/>
    </source>
</evidence>
<evidence type="ECO:0000313" key="11">
    <source>
        <dbReference type="Proteomes" id="UP000243024"/>
    </source>
</evidence>
<dbReference type="STRING" id="1484.SA87_11605"/>
<keyword evidence="5" id="KW-0190">Covalent protein-DNA linkage</keyword>
<dbReference type="InterPro" id="IPR003738">
    <property type="entry name" value="SRAP"/>
</dbReference>
<keyword evidence="4 8" id="KW-0378">Hydrolase</keyword>
<gene>
    <name evidence="10" type="ORF">SA87_11605</name>
</gene>
<dbReference type="InterPro" id="IPR036590">
    <property type="entry name" value="SRAP-like"/>
</dbReference>
<protein>
    <recommendedName>
        <fullName evidence="8">Abasic site processing protein</fullName>
        <ecNumber evidence="8">3.4.-.-</ecNumber>
    </recommendedName>
</protein>
<dbReference type="Proteomes" id="UP000243024">
    <property type="component" value="Unassembled WGS sequence"/>
</dbReference>
<keyword evidence="11" id="KW-1185">Reference proteome</keyword>
<evidence type="ECO:0000256" key="6">
    <source>
        <dbReference type="ARBA" id="ARBA00023125"/>
    </source>
</evidence>
<dbReference type="GO" id="GO:0003697">
    <property type="term" value="F:single-stranded DNA binding"/>
    <property type="evidence" value="ECO:0007669"/>
    <property type="project" value="InterPro"/>
</dbReference>
<evidence type="ECO:0000256" key="1">
    <source>
        <dbReference type="ARBA" id="ARBA00008136"/>
    </source>
</evidence>
<keyword evidence="6" id="KW-0238">DNA-binding</keyword>
<dbReference type="Pfam" id="PF02586">
    <property type="entry name" value="SRAP"/>
    <property type="match status" value="1"/>
</dbReference>
<dbReference type="RefSeq" id="WP_066197717.1">
    <property type="nucleotide sequence ID" value="NZ_CBCSAS010000003.1"/>
</dbReference>
<keyword evidence="7" id="KW-0456">Lyase</keyword>
<evidence type="ECO:0000256" key="7">
    <source>
        <dbReference type="ARBA" id="ARBA00023239"/>
    </source>
</evidence>
<evidence type="ECO:0000256" key="9">
    <source>
        <dbReference type="SAM" id="MobiDB-lite"/>
    </source>
</evidence>
<dbReference type="GO" id="GO:0106300">
    <property type="term" value="P:protein-DNA covalent cross-linking repair"/>
    <property type="evidence" value="ECO:0007669"/>
    <property type="project" value="InterPro"/>
</dbReference>
<evidence type="ECO:0000256" key="3">
    <source>
        <dbReference type="ARBA" id="ARBA00022763"/>
    </source>
</evidence>
<dbReference type="AlphaFoldDB" id="A0A132N689"/>
<dbReference type="GO" id="GO:0008233">
    <property type="term" value="F:peptidase activity"/>
    <property type="evidence" value="ECO:0007669"/>
    <property type="project" value="UniProtKB-KW"/>
</dbReference>
<dbReference type="EC" id="3.4.-.-" evidence="8"/>
<proteinExistence type="inferred from homology"/>
<accession>A0A132N689</accession>
<dbReference type="PANTHER" id="PTHR13604:SF0">
    <property type="entry name" value="ABASIC SITE PROCESSING PROTEIN HMCES"/>
    <property type="match status" value="1"/>
</dbReference>
<organism evidence="10 11">
    <name type="scientific">Hydrogenibacillus schlegelii</name>
    <name type="common">Bacillus schlegelii</name>
    <dbReference type="NCBI Taxonomy" id="1484"/>
    <lineage>
        <taxon>Bacteria</taxon>
        <taxon>Bacillati</taxon>
        <taxon>Bacillota</taxon>
        <taxon>Bacilli</taxon>
        <taxon>Bacillales</taxon>
        <taxon>Bacillales Family X. Incertae Sedis</taxon>
        <taxon>Hydrogenibacillus</taxon>
    </lineage>
</organism>
<comment type="similarity">
    <text evidence="1 8">Belongs to the SOS response-associated peptidase family.</text>
</comment>
<feature type="compositionally biased region" description="Basic and acidic residues" evidence="9">
    <location>
        <begin position="226"/>
        <end position="244"/>
    </location>
</feature>
<dbReference type="GO" id="GO:0016829">
    <property type="term" value="F:lyase activity"/>
    <property type="evidence" value="ECO:0007669"/>
    <property type="project" value="UniProtKB-KW"/>
</dbReference>
<dbReference type="GO" id="GO:0006508">
    <property type="term" value="P:proteolysis"/>
    <property type="evidence" value="ECO:0007669"/>
    <property type="project" value="UniProtKB-KW"/>
</dbReference>
<evidence type="ECO:0000256" key="4">
    <source>
        <dbReference type="ARBA" id="ARBA00022801"/>
    </source>
</evidence>
<name>A0A132N689_HYDSH</name>
<evidence type="ECO:0000256" key="8">
    <source>
        <dbReference type="RuleBase" id="RU364100"/>
    </source>
</evidence>
<sequence>MCGRFVLEADAAEIARRFLARPVAEAEGIRPRYNIAPGTAVAAVAPGMPGERRLGLLRWGLKLRTRDGVRTLINLRIETLTQKPAFGRLLPRRLIVPATGFYEWGADRRPRLFFRPAGAGAQAAGASDAGERAFLALAAVWDDDPDGGGRGLALLTAPAAGAVLAIHSRMPVVLAPGDEGRWLDPAADPGVLAAILGRPEAAFSVRFANRKVGDPRFEGPACLTADDDRERGAEDPAEGSRDGSESGVRPGGKTSGTREARDVHDA</sequence>
<keyword evidence="3" id="KW-0227">DNA damage</keyword>
<evidence type="ECO:0000256" key="5">
    <source>
        <dbReference type="ARBA" id="ARBA00023124"/>
    </source>
</evidence>
<dbReference type="Gene3D" id="3.90.1680.10">
    <property type="entry name" value="SOS response associated peptidase-like"/>
    <property type="match status" value="1"/>
</dbReference>
<dbReference type="SUPFAM" id="SSF143081">
    <property type="entry name" value="BB1717-like"/>
    <property type="match status" value="1"/>
</dbReference>
<comment type="caution">
    <text evidence="10">The sequence shown here is derived from an EMBL/GenBank/DDBJ whole genome shotgun (WGS) entry which is preliminary data.</text>
</comment>
<reference evidence="10 11" key="1">
    <citation type="submission" date="2015-09" db="EMBL/GenBank/DDBJ databases">
        <title>Draft genome sequence of Hydrogenibacillus schlegelii DSM 2000.</title>
        <authorList>
            <person name="Hemp J."/>
        </authorList>
    </citation>
    <scope>NUCLEOTIDE SEQUENCE [LARGE SCALE GENOMIC DNA]</scope>
    <source>
        <strain evidence="10 11">MA 48</strain>
    </source>
</reference>
<dbReference type="PANTHER" id="PTHR13604">
    <property type="entry name" value="DC12-RELATED"/>
    <property type="match status" value="1"/>
</dbReference>
<evidence type="ECO:0000313" key="10">
    <source>
        <dbReference type="EMBL" id="OAR05521.1"/>
    </source>
</evidence>
<keyword evidence="2 8" id="KW-0645">Protease</keyword>
<feature type="compositionally biased region" description="Basic and acidic residues" evidence="9">
    <location>
        <begin position="256"/>
        <end position="266"/>
    </location>
</feature>